<name>A0ABN8IYL0_9NEOP</name>
<evidence type="ECO:0000313" key="1">
    <source>
        <dbReference type="EMBL" id="CAH2070808.1"/>
    </source>
</evidence>
<organism evidence="1 2">
    <name type="scientific">Iphiclides podalirius</name>
    <name type="common">scarce swallowtail</name>
    <dbReference type="NCBI Taxonomy" id="110791"/>
    <lineage>
        <taxon>Eukaryota</taxon>
        <taxon>Metazoa</taxon>
        <taxon>Ecdysozoa</taxon>
        <taxon>Arthropoda</taxon>
        <taxon>Hexapoda</taxon>
        <taxon>Insecta</taxon>
        <taxon>Pterygota</taxon>
        <taxon>Neoptera</taxon>
        <taxon>Endopterygota</taxon>
        <taxon>Lepidoptera</taxon>
        <taxon>Glossata</taxon>
        <taxon>Ditrysia</taxon>
        <taxon>Papilionoidea</taxon>
        <taxon>Papilionidae</taxon>
        <taxon>Papilioninae</taxon>
        <taxon>Iphiclides</taxon>
    </lineage>
</organism>
<dbReference type="Proteomes" id="UP000837857">
    <property type="component" value="Chromosome 6"/>
</dbReference>
<reference evidence="1" key="1">
    <citation type="submission" date="2022-03" db="EMBL/GenBank/DDBJ databases">
        <authorList>
            <person name="Martin H S."/>
        </authorList>
    </citation>
    <scope>NUCLEOTIDE SEQUENCE</scope>
</reference>
<feature type="non-terminal residue" evidence="1">
    <location>
        <position position="114"/>
    </location>
</feature>
<evidence type="ECO:0000313" key="2">
    <source>
        <dbReference type="Proteomes" id="UP000837857"/>
    </source>
</evidence>
<keyword evidence="2" id="KW-1185">Reference proteome</keyword>
<gene>
    <name evidence="1" type="ORF">IPOD504_LOCUS14853</name>
</gene>
<dbReference type="EMBL" id="OW152818">
    <property type="protein sequence ID" value="CAH2070808.1"/>
    <property type="molecule type" value="Genomic_DNA"/>
</dbReference>
<sequence length="114" mass="12581">MYPSNIALAALGYSATRNLYFFSGGISRVNKDKQFGGRPRVFRGGLRTPPAARTEIWDLAPRCDKINNNNSPAPSHCTSLKVLMAHLRPALRYFAICTRAKVCTVSANIYVAFS</sequence>
<protein>
    <submittedName>
        <fullName evidence="1">Uncharacterized protein</fullName>
    </submittedName>
</protein>
<proteinExistence type="predicted"/>
<accession>A0ABN8IYL0</accession>